<dbReference type="FunFam" id="3.40.640.10:FF:000053">
    <property type="entry name" value="Aminotransferase, class I"/>
    <property type="match status" value="1"/>
</dbReference>
<evidence type="ECO:0000259" key="7">
    <source>
        <dbReference type="Pfam" id="PF00155"/>
    </source>
</evidence>
<evidence type="ECO:0000256" key="5">
    <source>
        <dbReference type="ARBA" id="ARBA00022679"/>
    </source>
</evidence>
<dbReference type="AlphaFoldDB" id="A0A154BT82"/>
<name>A0A154BT82_ANASB</name>
<dbReference type="PANTHER" id="PTHR42790">
    <property type="entry name" value="AMINOTRANSFERASE"/>
    <property type="match status" value="1"/>
</dbReference>
<dbReference type="RefSeq" id="WP_066238765.1">
    <property type="nucleotide sequence ID" value="NZ_LSGP01000013.1"/>
</dbReference>
<dbReference type="PANTHER" id="PTHR42790:SF19">
    <property type="entry name" value="KYNURENINE_ALPHA-AMINOADIPATE AMINOTRANSFERASE, MITOCHONDRIAL"/>
    <property type="match status" value="1"/>
</dbReference>
<dbReference type="InterPro" id="IPR050859">
    <property type="entry name" value="Class-I_PLP-dep_aminotransf"/>
</dbReference>
<feature type="domain" description="Aminotransferase class I/classII large" evidence="7">
    <location>
        <begin position="28"/>
        <end position="385"/>
    </location>
</feature>
<comment type="subunit">
    <text evidence="3">Homodimer.</text>
</comment>
<dbReference type="GO" id="GO:0008483">
    <property type="term" value="F:transaminase activity"/>
    <property type="evidence" value="ECO:0007669"/>
    <property type="project" value="UniProtKB-KW"/>
</dbReference>
<evidence type="ECO:0000256" key="1">
    <source>
        <dbReference type="ARBA" id="ARBA00001933"/>
    </source>
</evidence>
<evidence type="ECO:0000256" key="3">
    <source>
        <dbReference type="ARBA" id="ARBA00011738"/>
    </source>
</evidence>
<keyword evidence="5 8" id="KW-0808">Transferase</keyword>
<dbReference type="GO" id="GO:1901605">
    <property type="term" value="P:alpha-amino acid metabolic process"/>
    <property type="evidence" value="ECO:0007669"/>
    <property type="project" value="TreeGrafter"/>
</dbReference>
<keyword evidence="6" id="KW-0663">Pyridoxal phosphate</keyword>
<dbReference type="STRING" id="1794912.AXX12_02825"/>
<organism evidence="8 9">
    <name type="scientific">Anaerosporomusa subterranea</name>
    <dbReference type="NCBI Taxonomy" id="1794912"/>
    <lineage>
        <taxon>Bacteria</taxon>
        <taxon>Bacillati</taxon>
        <taxon>Bacillota</taxon>
        <taxon>Negativicutes</taxon>
        <taxon>Acetonemataceae</taxon>
        <taxon>Anaerosporomusa</taxon>
    </lineage>
</organism>
<dbReference type="Proteomes" id="UP000076268">
    <property type="component" value="Unassembled WGS sequence"/>
</dbReference>
<evidence type="ECO:0000313" key="8">
    <source>
        <dbReference type="EMBL" id="KYZ77085.1"/>
    </source>
</evidence>
<evidence type="ECO:0000313" key="9">
    <source>
        <dbReference type="Proteomes" id="UP000076268"/>
    </source>
</evidence>
<dbReference type="CDD" id="cd00609">
    <property type="entry name" value="AAT_like"/>
    <property type="match status" value="1"/>
</dbReference>
<proteinExistence type="inferred from homology"/>
<dbReference type="Gene3D" id="3.40.640.10">
    <property type="entry name" value="Type I PLP-dependent aspartate aminotransferase-like (Major domain)"/>
    <property type="match status" value="1"/>
</dbReference>
<dbReference type="InterPro" id="IPR015421">
    <property type="entry name" value="PyrdxlP-dep_Trfase_major"/>
</dbReference>
<dbReference type="GO" id="GO:0030170">
    <property type="term" value="F:pyridoxal phosphate binding"/>
    <property type="evidence" value="ECO:0007669"/>
    <property type="project" value="InterPro"/>
</dbReference>
<dbReference type="EMBL" id="LSGP01000013">
    <property type="protein sequence ID" value="KYZ77085.1"/>
    <property type="molecule type" value="Genomic_DNA"/>
</dbReference>
<keyword evidence="4 8" id="KW-0032">Aminotransferase</keyword>
<comment type="caution">
    <text evidence="8">The sequence shown here is derived from an EMBL/GenBank/DDBJ whole genome shotgun (WGS) entry which is preliminary data.</text>
</comment>
<evidence type="ECO:0000256" key="6">
    <source>
        <dbReference type="ARBA" id="ARBA00022898"/>
    </source>
</evidence>
<dbReference type="Gene3D" id="3.90.1150.10">
    <property type="entry name" value="Aspartate Aminotransferase, domain 1"/>
    <property type="match status" value="1"/>
</dbReference>
<evidence type="ECO:0000256" key="2">
    <source>
        <dbReference type="ARBA" id="ARBA00007441"/>
    </source>
</evidence>
<comment type="cofactor">
    <cofactor evidence="1">
        <name>pyridoxal 5'-phosphate</name>
        <dbReference type="ChEBI" id="CHEBI:597326"/>
    </cofactor>
</comment>
<dbReference type="InterPro" id="IPR015424">
    <property type="entry name" value="PyrdxlP-dep_Trfase"/>
</dbReference>
<dbReference type="Pfam" id="PF00155">
    <property type="entry name" value="Aminotran_1_2"/>
    <property type="match status" value="1"/>
</dbReference>
<dbReference type="InterPro" id="IPR015422">
    <property type="entry name" value="PyrdxlP-dep_Trfase_small"/>
</dbReference>
<comment type="similarity">
    <text evidence="2">Belongs to the class-I pyridoxal-phosphate-dependent aminotransferase family.</text>
</comment>
<protein>
    <submittedName>
        <fullName evidence="8">Aminotransferase</fullName>
    </submittedName>
</protein>
<accession>A0A154BT82</accession>
<dbReference type="InterPro" id="IPR004839">
    <property type="entry name" value="Aminotransferase_I/II_large"/>
</dbReference>
<sequence>MNYSWAERLSGMEDPAIKNLLKTMQRPDVIALSAGSPAQSSFPVAELSAAFSAVLADQGASALQYGISEGYGPLRKWVASRVSRLGIQCEMENVLIGNGSQQVLDLIARILLNPGDYVAVESPTYLAALQIFKGYQARLLPIPMDQDGMLVDQLEAAIQTKRPKFIYVIPSFQNPTGICMSLERRRRLAELAARYEIPVIEDNPYGELRYEGEAIPAIKSLADSPWLMYAGTASKIIAPGLRLGWLVAHPEFIERVATAKQTSDVLSNSLTQRAVHRYVTDNDLDAHIETIINQYRLQRDVMLAAMKQHFPAGVKWQAPHGGMFLWVTLPDGMDASALLPLAVEQAKVSYVPGTPFYADNSGANTLRLNFSSPTPELIAEGIERLGKLLKSYMNG</sequence>
<reference evidence="8 9" key="1">
    <citation type="submission" date="2016-02" db="EMBL/GenBank/DDBJ databases">
        <title>Anaerosporomusa subterraneum gen. nov., sp. nov., a spore-forming obligate anaerobe isolated from saprolite.</title>
        <authorList>
            <person name="Choi J.K."/>
            <person name="Shah M."/>
            <person name="Yee N."/>
        </authorList>
    </citation>
    <scope>NUCLEOTIDE SEQUENCE [LARGE SCALE GENOMIC DNA]</scope>
    <source>
        <strain evidence="8 9">RU4</strain>
    </source>
</reference>
<evidence type="ECO:0000256" key="4">
    <source>
        <dbReference type="ARBA" id="ARBA00022576"/>
    </source>
</evidence>
<gene>
    <name evidence="8" type="ORF">AXX12_02825</name>
</gene>
<dbReference type="OrthoDB" id="9802328at2"/>
<keyword evidence="9" id="KW-1185">Reference proteome</keyword>
<dbReference type="SUPFAM" id="SSF53383">
    <property type="entry name" value="PLP-dependent transferases"/>
    <property type="match status" value="1"/>
</dbReference>